<proteinExistence type="predicted"/>
<reference evidence="1" key="1">
    <citation type="submission" date="2023-06" db="EMBL/GenBank/DDBJ databases">
        <title>Genome-scale phylogeny and comparative genomics of the fungal order Sordariales.</title>
        <authorList>
            <consortium name="Lawrence Berkeley National Laboratory"/>
            <person name="Hensen N."/>
            <person name="Bonometti L."/>
            <person name="Westerberg I."/>
            <person name="Brannstrom I.O."/>
            <person name="Guillou S."/>
            <person name="Cros-Aarteil S."/>
            <person name="Calhoun S."/>
            <person name="Haridas S."/>
            <person name="Kuo A."/>
            <person name="Mondo S."/>
            <person name="Pangilinan J."/>
            <person name="Riley R."/>
            <person name="LaButti K."/>
            <person name="Andreopoulos B."/>
            <person name="Lipzen A."/>
            <person name="Chen C."/>
            <person name="Yanf M."/>
            <person name="Daum C."/>
            <person name="Ng V."/>
            <person name="Clum A."/>
            <person name="Steindorff A."/>
            <person name="Ohm R."/>
            <person name="Martin F."/>
            <person name="Silar P."/>
            <person name="Natvig D."/>
            <person name="Lalanne C."/>
            <person name="Gautier V."/>
            <person name="Ament-velasquez S.L."/>
            <person name="Kruys A."/>
            <person name="Hutchinson M.I."/>
            <person name="Powell A.J."/>
            <person name="Barry K."/>
            <person name="Miller A.N."/>
            <person name="Grigoriev I.V."/>
            <person name="Debuchy R."/>
            <person name="Gladieux P."/>
            <person name="Thoren M.H."/>
            <person name="Johannesson H."/>
        </authorList>
    </citation>
    <scope>NUCLEOTIDE SEQUENCE</scope>
    <source>
        <strain evidence="1">SMH3391-2</strain>
    </source>
</reference>
<dbReference type="AlphaFoldDB" id="A0AA39XLL6"/>
<comment type="caution">
    <text evidence="1">The sequence shown here is derived from an EMBL/GenBank/DDBJ whole genome shotgun (WGS) entry which is preliminary data.</text>
</comment>
<protein>
    <submittedName>
        <fullName evidence="1">Uncharacterized protein</fullName>
    </submittedName>
</protein>
<keyword evidence="2" id="KW-1185">Reference proteome</keyword>
<evidence type="ECO:0000313" key="2">
    <source>
        <dbReference type="Proteomes" id="UP001174934"/>
    </source>
</evidence>
<gene>
    <name evidence="1" type="ORF">B0T17DRAFT_518733</name>
</gene>
<name>A0AA39XLL6_9PEZI</name>
<dbReference type="Proteomes" id="UP001174934">
    <property type="component" value="Unassembled WGS sequence"/>
</dbReference>
<accession>A0AA39XLL6</accession>
<evidence type="ECO:0000313" key="1">
    <source>
        <dbReference type="EMBL" id="KAK0636303.1"/>
    </source>
</evidence>
<sequence>MIGPALTTSKEPPTRRYRLAMIFSVRSSPAKLTHSWKQKVGLEGRPSLKYLLLVFARQR</sequence>
<dbReference type="EMBL" id="JAULSR010000001">
    <property type="protein sequence ID" value="KAK0636303.1"/>
    <property type="molecule type" value="Genomic_DNA"/>
</dbReference>
<organism evidence="1 2">
    <name type="scientific">Bombardia bombarda</name>
    <dbReference type="NCBI Taxonomy" id="252184"/>
    <lineage>
        <taxon>Eukaryota</taxon>
        <taxon>Fungi</taxon>
        <taxon>Dikarya</taxon>
        <taxon>Ascomycota</taxon>
        <taxon>Pezizomycotina</taxon>
        <taxon>Sordariomycetes</taxon>
        <taxon>Sordariomycetidae</taxon>
        <taxon>Sordariales</taxon>
        <taxon>Lasiosphaeriaceae</taxon>
        <taxon>Bombardia</taxon>
    </lineage>
</organism>